<gene>
    <name evidence="2" type="ORF">OIU77_018336</name>
</gene>
<reference evidence="2" key="1">
    <citation type="submission" date="2022-10" db="EMBL/GenBank/DDBJ databases">
        <authorList>
            <person name="Hyden B.L."/>
            <person name="Feng K."/>
            <person name="Yates T."/>
            <person name="Jawdy S."/>
            <person name="Smart L.B."/>
            <person name="Muchero W."/>
        </authorList>
    </citation>
    <scope>NUCLEOTIDE SEQUENCE</scope>
    <source>
        <tissue evidence="2">Shoot tip</tissue>
    </source>
</reference>
<comment type="caution">
    <text evidence="2">The sequence shown here is derived from an EMBL/GenBank/DDBJ whole genome shotgun (WGS) entry which is preliminary data.</text>
</comment>
<reference evidence="2" key="2">
    <citation type="journal article" date="2023" name="Int. J. Mol. Sci.">
        <title>De Novo Assembly and Annotation of 11 Diverse Shrub Willow (Salix) Genomes Reveals Novel Gene Organization in Sex-Linked Regions.</title>
        <authorList>
            <person name="Hyden B."/>
            <person name="Feng K."/>
            <person name="Yates T.B."/>
            <person name="Jawdy S."/>
            <person name="Cereghino C."/>
            <person name="Smart L.B."/>
            <person name="Muchero W."/>
        </authorList>
    </citation>
    <scope>NUCLEOTIDE SEQUENCE</scope>
    <source>
        <tissue evidence="2">Shoot tip</tissue>
    </source>
</reference>
<dbReference type="EMBL" id="JAPFFI010000003">
    <property type="protein sequence ID" value="KAJ6397302.1"/>
    <property type="molecule type" value="Genomic_DNA"/>
</dbReference>
<evidence type="ECO:0000313" key="3">
    <source>
        <dbReference type="Proteomes" id="UP001141253"/>
    </source>
</evidence>
<evidence type="ECO:0000256" key="1">
    <source>
        <dbReference type="SAM" id="MobiDB-lite"/>
    </source>
</evidence>
<dbReference type="Proteomes" id="UP001141253">
    <property type="component" value="Chromosome 5"/>
</dbReference>
<organism evidence="2 3">
    <name type="scientific">Salix suchowensis</name>
    <dbReference type="NCBI Taxonomy" id="1278906"/>
    <lineage>
        <taxon>Eukaryota</taxon>
        <taxon>Viridiplantae</taxon>
        <taxon>Streptophyta</taxon>
        <taxon>Embryophyta</taxon>
        <taxon>Tracheophyta</taxon>
        <taxon>Spermatophyta</taxon>
        <taxon>Magnoliopsida</taxon>
        <taxon>eudicotyledons</taxon>
        <taxon>Gunneridae</taxon>
        <taxon>Pentapetalae</taxon>
        <taxon>rosids</taxon>
        <taxon>fabids</taxon>
        <taxon>Malpighiales</taxon>
        <taxon>Salicaceae</taxon>
        <taxon>Saliceae</taxon>
        <taxon>Salix</taxon>
    </lineage>
</organism>
<protein>
    <submittedName>
        <fullName evidence="2">Uncharacterized protein</fullName>
    </submittedName>
</protein>
<evidence type="ECO:0000313" key="2">
    <source>
        <dbReference type="EMBL" id="KAJ6397302.1"/>
    </source>
</evidence>
<feature type="region of interest" description="Disordered" evidence="1">
    <location>
        <begin position="1"/>
        <end position="86"/>
    </location>
</feature>
<sequence>MSCFGVDQADDSPPRKLAEGARQCSRSRPKQREGKQPWIEVSPTRRATKKLTDPVHQVSGPVSQTVPIKQISEGSKQSTVGAEGQKYATSRKVNQICTGALQGQEGTSNKGQAIDAGEVEEEGSSIPHGSQASSDGDEPTATSPAVRKKKSGRKKKGARGL</sequence>
<accession>A0ABQ9CFJ4</accession>
<feature type="compositionally biased region" description="Polar residues" evidence="1">
    <location>
        <begin position="60"/>
        <end position="80"/>
    </location>
</feature>
<proteinExistence type="predicted"/>
<feature type="region of interest" description="Disordered" evidence="1">
    <location>
        <begin position="100"/>
        <end position="161"/>
    </location>
</feature>
<name>A0ABQ9CFJ4_9ROSI</name>
<keyword evidence="3" id="KW-1185">Reference proteome</keyword>
<feature type="compositionally biased region" description="Basic residues" evidence="1">
    <location>
        <begin position="146"/>
        <end position="161"/>
    </location>
</feature>